<comment type="similarity">
    <text evidence="8">Belongs to the globin family.</text>
</comment>
<dbReference type="EMBL" id="RQTK01000266">
    <property type="protein sequence ID" value="RUS82912.1"/>
    <property type="molecule type" value="Genomic_DNA"/>
</dbReference>
<dbReference type="Pfam" id="PF00042">
    <property type="entry name" value="Globin"/>
    <property type="match status" value="1"/>
</dbReference>
<evidence type="ECO:0000256" key="4">
    <source>
        <dbReference type="ARBA" id="ARBA00022723"/>
    </source>
</evidence>
<evidence type="ECO:0000256" key="7">
    <source>
        <dbReference type="ARBA" id="ARBA00030087"/>
    </source>
</evidence>
<name>A0A433TMV3_ELYCH</name>
<evidence type="ECO:0000259" key="9">
    <source>
        <dbReference type="PROSITE" id="PS01033"/>
    </source>
</evidence>
<keyword evidence="3 8" id="KW-0349">Heme</keyword>
<dbReference type="GO" id="GO:0046872">
    <property type="term" value="F:metal ion binding"/>
    <property type="evidence" value="ECO:0007669"/>
    <property type="project" value="UniProtKB-KW"/>
</dbReference>
<keyword evidence="5" id="KW-0408">Iron</keyword>
<evidence type="ECO:0000313" key="11">
    <source>
        <dbReference type="Proteomes" id="UP000271974"/>
    </source>
</evidence>
<evidence type="ECO:0000313" key="10">
    <source>
        <dbReference type="EMBL" id="RUS82912.1"/>
    </source>
</evidence>
<evidence type="ECO:0000256" key="3">
    <source>
        <dbReference type="ARBA" id="ARBA00022617"/>
    </source>
</evidence>
<keyword evidence="11" id="KW-1185">Reference proteome</keyword>
<protein>
    <recommendedName>
        <fullName evidence="1">Globin</fullName>
    </recommendedName>
    <alternativeName>
        <fullName evidence="7">Myoglobin</fullName>
    </alternativeName>
</protein>
<dbReference type="InterPro" id="IPR012292">
    <property type="entry name" value="Globin/Proto"/>
</dbReference>
<evidence type="ECO:0000256" key="8">
    <source>
        <dbReference type="RuleBase" id="RU000356"/>
    </source>
</evidence>
<reference evidence="10 11" key="1">
    <citation type="submission" date="2019-01" db="EMBL/GenBank/DDBJ databases">
        <title>A draft genome assembly of the solar-powered sea slug Elysia chlorotica.</title>
        <authorList>
            <person name="Cai H."/>
            <person name="Li Q."/>
            <person name="Fang X."/>
            <person name="Li J."/>
            <person name="Curtis N.E."/>
            <person name="Altenburger A."/>
            <person name="Shibata T."/>
            <person name="Feng M."/>
            <person name="Maeda T."/>
            <person name="Schwartz J.A."/>
            <person name="Shigenobu S."/>
            <person name="Lundholm N."/>
            <person name="Nishiyama T."/>
            <person name="Yang H."/>
            <person name="Hasebe M."/>
            <person name="Li S."/>
            <person name="Pierce S.K."/>
            <person name="Wang J."/>
        </authorList>
    </citation>
    <scope>NUCLEOTIDE SEQUENCE [LARGE SCALE GENOMIC DNA]</scope>
    <source>
        <strain evidence="10">EC2010</strain>
        <tissue evidence="10">Whole organism of an adult</tissue>
    </source>
</reference>
<comment type="caution">
    <text evidence="10">The sequence shown here is derived from an EMBL/GenBank/DDBJ whole genome shotgun (WGS) entry which is preliminary data.</text>
</comment>
<sequence length="131" mass="15044">MGGKATQCCKTGSFQKGHPNPVTGLTKNDVRLLRDSWKQMEHQRLILPIGRDNFISLFESYPHLLMFFETFSLKEQKPPSNQKLCAHALVFMKALRLYLDYIDEPDVEVGLLHTMSLSHLQRLISSQDVEV</sequence>
<evidence type="ECO:0000256" key="6">
    <source>
        <dbReference type="ARBA" id="ARBA00023179"/>
    </source>
</evidence>
<dbReference type="Proteomes" id="UP000271974">
    <property type="component" value="Unassembled WGS sequence"/>
</dbReference>
<accession>A0A433TMV3</accession>
<dbReference type="CDD" id="cd01040">
    <property type="entry name" value="Mb-like"/>
    <property type="match status" value="1"/>
</dbReference>
<dbReference type="Gene3D" id="1.10.490.10">
    <property type="entry name" value="Globins"/>
    <property type="match status" value="1"/>
</dbReference>
<gene>
    <name evidence="10" type="ORF">EGW08_009335</name>
</gene>
<keyword evidence="4" id="KW-0479">Metal-binding</keyword>
<keyword evidence="6" id="KW-0514">Muscle protein</keyword>
<feature type="non-terminal residue" evidence="10">
    <location>
        <position position="131"/>
    </location>
</feature>
<dbReference type="OrthoDB" id="436496at2759"/>
<evidence type="ECO:0000256" key="5">
    <source>
        <dbReference type="ARBA" id="ARBA00023004"/>
    </source>
</evidence>
<dbReference type="GO" id="GO:0019825">
    <property type="term" value="F:oxygen binding"/>
    <property type="evidence" value="ECO:0007669"/>
    <property type="project" value="InterPro"/>
</dbReference>
<evidence type="ECO:0000256" key="2">
    <source>
        <dbReference type="ARBA" id="ARBA00022448"/>
    </source>
</evidence>
<proteinExistence type="inferred from homology"/>
<organism evidence="10 11">
    <name type="scientific">Elysia chlorotica</name>
    <name type="common">Eastern emerald elysia</name>
    <name type="synonym">Sea slug</name>
    <dbReference type="NCBI Taxonomy" id="188477"/>
    <lineage>
        <taxon>Eukaryota</taxon>
        <taxon>Metazoa</taxon>
        <taxon>Spiralia</taxon>
        <taxon>Lophotrochozoa</taxon>
        <taxon>Mollusca</taxon>
        <taxon>Gastropoda</taxon>
        <taxon>Heterobranchia</taxon>
        <taxon>Euthyneura</taxon>
        <taxon>Panpulmonata</taxon>
        <taxon>Sacoglossa</taxon>
        <taxon>Placobranchoidea</taxon>
        <taxon>Plakobranchidae</taxon>
        <taxon>Elysia</taxon>
    </lineage>
</organism>
<feature type="domain" description="Globin" evidence="9">
    <location>
        <begin position="24"/>
        <end position="131"/>
    </location>
</feature>
<keyword evidence="2 8" id="KW-0813">Transport</keyword>
<dbReference type="GO" id="GO:0005344">
    <property type="term" value="F:oxygen carrier activity"/>
    <property type="evidence" value="ECO:0007669"/>
    <property type="project" value="UniProtKB-KW"/>
</dbReference>
<evidence type="ECO:0000256" key="1">
    <source>
        <dbReference type="ARBA" id="ARBA00013895"/>
    </source>
</evidence>
<dbReference type="SUPFAM" id="SSF46458">
    <property type="entry name" value="Globin-like"/>
    <property type="match status" value="1"/>
</dbReference>
<dbReference type="AlphaFoldDB" id="A0A433TMV3"/>
<dbReference type="GO" id="GO:0020037">
    <property type="term" value="F:heme binding"/>
    <property type="evidence" value="ECO:0007669"/>
    <property type="project" value="InterPro"/>
</dbReference>
<dbReference type="InterPro" id="IPR044399">
    <property type="entry name" value="Mb-like_M"/>
</dbReference>
<keyword evidence="8" id="KW-0561">Oxygen transport</keyword>
<dbReference type="InterPro" id="IPR009050">
    <property type="entry name" value="Globin-like_sf"/>
</dbReference>
<dbReference type="PROSITE" id="PS01033">
    <property type="entry name" value="GLOBIN"/>
    <property type="match status" value="1"/>
</dbReference>
<dbReference type="InterPro" id="IPR000971">
    <property type="entry name" value="Globin"/>
</dbReference>